<dbReference type="Proteomes" id="UP000249169">
    <property type="component" value="Unassembled WGS sequence"/>
</dbReference>
<gene>
    <name evidence="3" type="ORF">DL240_06040</name>
</gene>
<dbReference type="AlphaFoldDB" id="A0A328C6Z0"/>
<evidence type="ECO:0000259" key="2">
    <source>
        <dbReference type="Pfam" id="PF13579"/>
    </source>
</evidence>
<dbReference type="OrthoDB" id="267270at2"/>
<evidence type="ECO:0000259" key="1">
    <source>
        <dbReference type="Pfam" id="PF00534"/>
    </source>
</evidence>
<dbReference type="PANTHER" id="PTHR45947">
    <property type="entry name" value="SULFOQUINOVOSYL TRANSFERASE SQD2"/>
    <property type="match status" value="1"/>
</dbReference>
<keyword evidence="3" id="KW-0808">Transferase</keyword>
<dbReference type="PANTHER" id="PTHR45947:SF3">
    <property type="entry name" value="SULFOQUINOVOSYL TRANSFERASE SQD2"/>
    <property type="match status" value="1"/>
</dbReference>
<dbReference type="SUPFAM" id="SSF53756">
    <property type="entry name" value="UDP-Glycosyltransferase/glycogen phosphorylase"/>
    <property type="match status" value="1"/>
</dbReference>
<protein>
    <submittedName>
        <fullName evidence="3">Colanic acid biosynthesis glycosyltransferase WcaL</fullName>
    </submittedName>
</protein>
<proteinExistence type="predicted"/>
<evidence type="ECO:0000313" key="3">
    <source>
        <dbReference type="EMBL" id="RAL23715.1"/>
    </source>
</evidence>
<dbReference type="Pfam" id="PF13579">
    <property type="entry name" value="Glyco_trans_4_4"/>
    <property type="match status" value="1"/>
</dbReference>
<dbReference type="Gene3D" id="3.40.50.2000">
    <property type="entry name" value="Glycogen Phosphorylase B"/>
    <property type="match status" value="2"/>
</dbReference>
<dbReference type="InterPro" id="IPR028098">
    <property type="entry name" value="Glyco_trans_4-like_N"/>
</dbReference>
<dbReference type="Pfam" id="PF00534">
    <property type="entry name" value="Glycos_transf_1"/>
    <property type="match status" value="1"/>
</dbReference>
<organism evidence="3 4">
    <name type="scientific">Lujinxingia litoralis</name>
    <dbReference type="NCBI Taxonomy" id="2211119"/>
    <lineage>
        <taxon>Bacteria</taxon>
        <taxon>Deltaproteobacteria</taxon>
        <taxon>Bradymonadales</taxon>
        <taxon>Lujinxingiaceae</taxon>
        <taxon>Lujinxingia</taxon>
    </lineage>
</organism>
<reference evidence="3 4" key="1">
    <citation type="submission" date="2018-05" db="EMBL/GenBank/DDBJ databases">
        <title>Lujinxingia marina gen. nov. sp. nov., a new facultative anaerobic member of the class Deltaproteobacteria, and proposal of Lujinxingaceae fam. nov.</title>
        <authorList>
            <person name="Li C.-M."/>
        </authorList>
    </citation>
    <scope>NUCLEOTIDE SEQUENCE [LARGE SCALE GENOMIC DNA]</scope>
    <source>
        <strain evidence="3 4">B210</strain>
    </source>
</reference>
<feature type="domain" description="Glycosyl transferase family 1" evidence="1">
    <location>
        <begin position="217"/>
        <end position="385"/>
    </location>
</feature>
<dbReference type="GO" id="GO:0016757">
    <property type="term" value="F:glycosyltransferase activity"/>
    <property type="evidence" value="ECO:0007669"/>
    <property type="project" value="InterPro"/>
</dbReference>
<keyword evidence="4" id="KW-1185">Reference proteome</keyword>
<sequence>MRVAVVTGAFPALSQTFVLNQITGLIDRGCEVTILADPPRKAEKVHPDVERYGLMARTVYWTQLGQPAPDQALDGVRALVLSRKRRLLKGALQAVGSTRRHEARLSAALMVKAAHLSRLKPFDVVLCHFGNLGRECQILREMGALQGRLAVFFHGYDMSVFPRERGPGVYRELFKGADLLLPISEHWERELIAMGAPRHKIAVHRMGIDTTRFEFKARRPDEGGQVRLLTIGRLVEKKGVSYALEAFARVRERYPGARYHIAGDGPLSESLKARARELNLGDAVDFLGWKHQDEIIELLSDHHVLLTPSVRAANGDMEGLPVVLMEGLATGMPVISTHHSGIPELIRHEESGLLAEERDVEGLARALATLLDAPQDWEGYGQRGRAIVEEEFAIEGLNDRLVERLRELAGR</sequence>
<accession>A0A328C6Z0</accession>
<dbReference type="InterPro" id="IPR050194">
    <property type="entry name" value="Glycosyltransferase_grp1"/>
</dbReference>
<comment type="caution">
    <text evidence="3">The sequence shown here is derived from an EMBL/GenBank/DDBJ whole genome shotgun (WGS) entry which is preliminary data.</text>
</comment>
<evidence type="ECO:0000313" key="4">
    <source>
        <dbReference type="Proteomes" id="UP000249169"/>
    </source>
</evidence>
<dbReference type="InterPro" id="IPR001296">
    <property type="entry name" value="Glyco_trans_1"/>
</dbReference>
<name>A0A328C6Z0_9DELT</name>
<dbReference type="RefSeq" id="WP_111728973.1">
    <property type="nucleotide sequence ID" value="NZ_QHKO01000002.1"/>
</dbReference>
<feature type="domain" description="Glycosyltransferase subfamily 4-like N-terminal" evidence="2">
    <location>
        <begin position="15"/>
        <end position="205"/>
    </location>
</feature>
<dbReference type="EMBL" id="QHKO01000002">
    <property type="protein sequence ID" value="RAL23715.1"/>
    <property type="molecule type" value="Genomic_DNA"/>
</dbReference>